<dbReference type="OrthoDB" id="999395at2759"/>
<evidence type="ECO:0000313" key="2">
    <source>
        <dbReference type="Proteomes" id="UP000187203"/>
    </source>
</evidence>
<keyword evidence="1" id="KW-0418">Kinase</keyword>
<accession>A0A1R3FXV1</accession>
<comment type="caution">
    <text evidence="1">The sequence shown here is derived from an EMBL/GenBank/DDBJ whole genome shotgun (WGS) entry which is preliminary data.</text>
</comment>
<keyword evidence="2" id="KW-1185">Reference proteome</keyword>
<dbReference type="EMBL" id="AWUE01024501">
    <property type="protein sequence ID" value="OMO50560.1"/>
    <property type="molecule type" value="Genomic_DNA"/>
</dbReference>
<sequence>MASSQSGTLRELAYDFVKLDRFDGGNFRRWQKRMHFLLSTLNVVHVLTTPRLEESEPEPIAATRERQKWDNADYMCMGHILN</sequence>
<keyword evidence="1" id="KW-0675">Receptor</keyword>
<dbReference type="PANTHER" id="PTHR47592">
    <property type="entry name" value="PBF68 PROTEIN"/>
    <property type="match status" value="1"/>
</dbReference>
<reference evidence="2" key="1">
    <citation type="submission" date="2013-09" db="EMBL/GenBank/DDBJ databases">
        <title>Corchorus olitorius genome sequencing.</title>
        <authorList>
            <person name="Alam M."/>
            <person name="Haque M.S."/>
            <person name="Islam M.S."/>
            <person name="Emdad E.M."/>
            <person name="Islam M.M."/>
            <person name="Ahmed B."/>
            <person name="Halim A."/>
            <person name="Hossen Q.M.M."/>
            <person name="Hossain M.Z."/>
            <person name="Ahmed R."/>
            <person name="Khan M.M."/>
            <person name="Islam R."/>
            <person name="Rashid M.M."/>
            <person name="Khan S.A."/>
            <person name="Rahman M.S."/>
            <person name="Alam M."/>
            <person name="Yahiya A.S."/>
            <person name="Khan M.S."/>
            <person name="Azam M.S."/>
            <person name="Haque T."/>
            <person name="Lashkar M.Z.H."/>
            <person name="Akhand A.I."/>
            <person name="Morshed G."/>
            <person name="Roy S."/>
            <person name="Uddin K.S."/>
            <person name="Rabeya T."/>
            <person name="Hossain A.S."/>
            <person name="Chowdhury A."/>
            <person name="Snigdha A.R."/>
            <person name="Mortoza M.S."/>
            <person name="Matin S.A."/>
            <person name="Hoque S.M.E."/>
            <person name="Islam M.K."/>
            <person name="Roy D.K."/>
            <person name="Haider R."/>
            <person name="Moosa M.M."/>
            <person name="Elias S.M."/>
            <person name="Hasan A.M."/>
            <person name="Jahan S."/>
            <person name="Shafiuddin M."/>
            <person name="Mahmood N."/>
            <person name="Shommy N.S."/>
        </authorList>
    </citation>
    <scope>NUCLEOTIDE SEQUENCE [LARGE SCALE GENOMIC DNA]</scope>
    <source>
        <strain evidence="2">cv. O-4</strain>
    </source>
</reference>
<organism evidence="1 2">
    <name type="scientific">Corchorus olitorius</name>
    <dbReference type="NCBI Taxonomy" id="93759"/>
    <lineage>
        <taxon>Eukaryota</taxon>
        <taxon>Viridiplantae</taxon>
        <taxon>Streptophyta</taxon>
        <taxon>Embryophyta</taxon>
        <taxon>Tracheophyta</taxon>
        <taxon>Spermatophyta</taxon>
        <taxon>Magnoliopsida</taxon>
        <taxon>eudicotyledons</taxon>
        <taxon>Gunneridae</taxon>
        <taxon>Pentapetalae</taxon>
        <taxon>rosids</taxon>
        <taxon>malvids</taxon>
        <taxon>Malvales</taxon>
        <taxon>Malvaceae</taxon>
        <taxon>Grewioideae</taxon>
        <taxon>Apeibeae</taxon>
        <taxon>Corchorus</taxon>
    </lineage>
</organism>
<dbReference type="AlphaFoldDB" id="A0A1R3FXV1"/>
<dbReference type="Proteomes" id="UP000187203">
    <property type="component" value="Unassembled WGS sequence"/>
</dbReference>
<keyword evidence="1" id="KW-0808">Transferase</keyword>
<dbReference type="GO" id="GO:0016301">
    <property type="term" value="F:kinase activity"/>
    <property type="evidence" value="ECO:0007669"/>
    <property type="project" value="UniProtKB-KW"/>
</dbReference>
<dbReference type="PANTHER" id="PTHR47592:SF29">
    <property type="entry name" value="ZINC FINGER, CCHC-TYPE"/>
    <property type="match status" value="1"/>
</dbReference>
<proteinExistence type="predicted"/>
<gene>
    <name evidence="1" type="ORF">COLO4_38010</name>
</gene>
<evidence type="ECO:0000313" key="1">
    <source>
        <dbReference type="EMBL" id="OMO50560.1"/>
    </source>
</evidence>
<name>A0A1R3FXV1_9ROSI</name>
<protein>
    <submittedName>
        <fullName evidence="1">Wall-associated receptor kinase 2-like protein</fullName>
    </submittedName>
</protein>